<reference evidence="1 2" key="1">
    <citation type="submission" date="2023-10" db="EMBL/GenBank/DDBJ databases">
        <title>Draft genome sequence of Xylaria bambusicola isolate GMP-LS, the root and basal stem rot pathogen of sugarcane in Indonesia.</title>
        <authorList>
            <person name="Selvaraj P."/>
            <person name="Muralishankar V."/>
            <person name="Muruganantham S."/>
            <person name="Sp S."/>
            <person name="Haryani S."/>
            <person name="Lau K.J.X."/>
            <person name="Naqvi N.I."/>
        </authorList>
    </citation>
    <scope>NUCLEOTIDE SEQUENCE [LARGE SCALE GENOMIC DNA]</scope>
    <source>
        <strain evidence="1">GMP-LS</strain>
    </source>
</reference>
<comment type="caution">
    <text evidence="1">The sequence shown here is derived from an EMBL/GenBank/DDBJ whole genome shotgun (WGS) entry which is preliminary data.</text>
</comment>
<evidence type="ECO:0000313" key="1">
    <source>
        <dbReference type="EMBL" id="KAK5634468.1"/>
    </source>
</evidence>
<organism evidence="1 2">
    <name type="scientific">Xylaria bambusicola</name>
    <dbReference type="NCBI Taxonomy" id="326684"/>
    <lineage>
        <taxon>Eukaryota</taxon>
        <taxon>Fungi</taxon>
        <taxon>Dikarya</taxon>
        <taxon>Ascomycota</taxon>
        <taxon>Pezizomycotina</taxon>
        <taxon>Sordariomycetes</taxon>
        <taxon>Xylariomycetidae</taxon>
        <taxon>Xylariales</taxon>
        <taxon>Xylariaceae</taxon>
        <taxon>Xylaria</taxon>
    </lineage>
</organism>
<name>A0AAN7URV3_9PEZI</name>
<dbReference type="Proteomes" id="UP001305414">
    <property type="component" value="Unassembled WGS sequence"/>
</dbReference>
<sequence length="146" mass="15003">MRSGWTGAGAGIGGTYVDCDGGGFPPIVEFRAFNRSGCIPGGAAADPAVGGLGIGACCIPFWLRRCLDDEGPVGGWCLSGDGGRWTGSGRTCGMFTGPRAILRPRPRGPSGGLFRSLVDGIELRRPYSGSCMFSLPCSGSPRVEDA</sequence>
<evidence type="ECO:0000313" key="2">
    <source>
        <dbReference type="Proteomes" id="UP001305414"/>
    </source>
</evidence>
<keyword evidence="2" id="KW-1185">Reference proteome</keyword>
<accession>A0AAN7URV3</accession>
<proteinExistence type="predicted"/>
<protein>
    <submittedName>
        <fullName evidence="1">Uncharacterized protein</fullName>
    </submittedName>
</protein>
<dbReference type="AlphaFoldDB" id="A0AAN7URV3"/>
<gene>
    <name evidence="1" type="ORF">RRF57_010181</name>
</gene>
<dbReference type="EMBL" id="JAWHQM010000042">
    <property type="protein sequence ID" value="KAK5634468.1"/>
    <property type="molecule type" value="Genomic_DNA"/>
</dbReference>